<gene>
    <name evidence="2" type="ORF">EVAR_61106_1</name>
</gene>
<dbReference type="AlphaFoldDB" id="A0A4C1YQE0"/>
<sequence>MNLHRAVGEVRRRGRSVCVGDLKYGSTPGASILYYTTTSKDALAMTEPVSPAGGGRQAGGGPRAGGWPRLAPLSARREPSPPPDFCKD</sequence>
<feature type="compositionally biased region" description="Gly residues" evidence="1">
    <location>
        <begin position="52"/>
        <end position="64"/>
    </location>
</feature>
<accession>A0A4C1YQE0</accession>
<keyword evidence="3" id="KW-1185">Reference proteome</keyword>
<dbReference type="EMBL" id="BGZK01001317">
    <property type="protein sequence ID" value="GBP77104.1"/>
    <property type="molecule type" value="Genomic_DNA"/>
</dbReference>
<feature type="compositionally biased region" description="Basic and acidic residues" evidence="1">
    <location>
        <begin position="75"/>
        <end position="88"/>
    </location>
</feature>
<protein>
    <submittedName>
        <fullName evidence="2">Uncharacterized protein</fullName>
    </submittedName>
</protein>
<feature type="region of interest" description="Disordered" evidence="1">
    <location>
        <begin position="46"/>
        <end position="88"/>
    </location>
</feature>
<organism evidence="2 3">
    <name type="scientific">Eumeta variegata</name>
    <name type="common">Bagworm moth</name>
    <name type="synonym">Eumeta japonica</name>
    <dbReference type="NCBI Taxonomy" id="151549"/>
    <lineage>
        <taxon>Eukaryota</taxon>
        <taxon>Metazoa</taxon>
        <taxon>Ecdysozoa</taxon>
        <taxon>Arthropoda</taxon>
        <taxon>Hexapoda</taxon>
        <taxon>Insecta</taxon>
        <taxon>Pterygota</taxon>
        <taxon>Neoptera</taxon>
        <taxon>Endopterygota</taxon>
        <taxon>Lepidoptera</taxon>
        <taxon>Glossata</taxon>
        <taxon>Ditrysia</taxon>
        <taxon>Tineoidea</taxon>
        <taxon>Psychidae</taxon>
        <taxon>Oiketicinae</taxon>
        <taxon>Eumeta</taxon>
    </lineage>
</organism>
<reference evidence="2 3" key="1">
    <citation type="journal article" date="2019" name="Commun. Biol.">
        <title>The bagworm genome reveals a unique fibroin gene that provides high tensile strength.</title>
        <authorList>
            <person name="Kono N."/>
            <person name="Nakamura H."/>
            <person name="Ohtoshi R."/>
            <person name="Tomita M."/>
            <person name="Numata K."/>
            <person name="Arakawa K."/>
        </authorList>
    </citation>
    <scope>NUCLEOTIDE SEQUENCE [LARGE SCALE GENOMIC DNA]</scope>
</reference>
<evidence type="ECO:0000313" key="2">
    <source>
        <dbReference type="EMBL" id="GBP77104.1"/>
    </source>
</evidence>
<proteinExistence type="predicted"/>
<evidence type="ECO:0000313" key="3">
    <source>
        <dbReference type="Proteomes" id="UP000299102"/>
    </source>
</evidence>
<comment type="caution">
    <text evidence="2">The sequence shown here is derived from an EMBL/GenBank/DDBJ whole genome shotgun (WGS) entry which is preliminary data.</text>
</comment>
<name>A0A4C1YQE0_EUMVA</name>
<dbReference type="Proteomes" id="UP000299102">
    <property type="component" value="Unassembled WGS sequence"/>
</dbReference>
<evidence type="ECO:0000256" key="1">
    <source>
        <dbReference type="SAM" id="MobiDB-lite"/>
    </source>
</evidence>